<dbReference type="Pfam" id="PF25973">
    <property type="entry name" value="BSH_CzcB"/>
    <property type="match status" value="1"/>
</dbReference>
<comment type="caution">
    <text evidence="6">The sequence shown here is derived from an EMBL/GenBank/DDBJ whole genome shotgun (WGS) entry which is preliminary data.</text>
</comment>
<organism evidence="6 7">
    <name type="scientific">Methylomonas defluvii</name>
    <dbReference type="NCBI Taxonomy" id="3045149"/>
    <lineage>
        <taxon>Bacteria</taxon>
        <taxon>Pseudomonadati</taxon>
        <taxon>Pseudomonadota</taxon>
        <taxon>Gammaproteobacteria</taxon>
        <taxon>Methylococcales</taxon>
        <taxon>Methylococcaceae</taxon>
        <taxon>Methylomonas</taxon>
    </lineage>
</organism>
<feature type="domain" description="CzcB-like barrel-sandwich hybrid" evidence="5">
    <location>
        <begin position="45"/>
        <end position="264"/>
    </location>
</feature>
<dbReference type="InterPro" id="IPR058792">
    <property type="entry name" value="Beta-barrel_RND_2"/>
</dbReference>
<gene>
    <name evidence="6" type="ORF">QLH52_06365</name>
</gene>
<evidence type="ECO:0000256" key="2">
    <source>
        <dbReference type="ARBA" id="ARBA00023054"/>
    </source>
</evidence>
<name>A0ABU4UDT4_9GAMM</name>
<keyword evidence="2 3" id="KW-0175">Coiled coil</keyword>
<dbReference type="Gene3D" id="2.40.50.100">
    <property type="match status" value="1"/>
</dbReference>
<protein>
    <submittedName>
        <fullName evidence="6">Efflux RND transporter periplasmic adaptor subunit</fullName>
    </submittedName>
</protein>
<evidence type="ECO:0000259" key="5">
    <source>
        <dbReference type="Pfam" id="PF25973"/>
    </source>
</evidence>
<dbReference type="SUPFAM" id="SSF111369">
    <property type="entry name" value="HlyD-like secretion proteins"/>
    <property type="match status" value="1"/>
</dbReference>
<evidence type="ECO:0000256" key="1">
    <source>
        <dbReference type="ARBA" id="ARBA00004196"/>
    </source>
</evidence>
<proteinExistence type="predicted"/>
<dbReference type="Proteomes" id="UP001284537">
    <property type="component" value="Unassembled WGS sequence"/>
</dbReference>
<evidence type="ECO:0000313" key="7">
    <source>
        <dbReference type="Proteomes" id="UP001284537"/>
    </source>
</evidence>
<reference evidence="6 7" key="1">
    <citation type="submission" date="2023-11" db="EMBL/GenBank/DDBJ databases">
        <authorList>
            <person name="Ouyang M.-Y."/>
        </authorList>
    </citation>
    <scope>NUCLEOTIDE SEQUENCE [LARGE SCALE GENOMIC DNA]</scope>
    <source>
        <strain evidence="6 7">OY6</strain>
    </source>
</reference>
<dbReference type="RefSeq" id="WP_319960960.1">
    <property type="nucleotide sequence ID" value="NZ_JAXARY010000004.1"/>
</dbReference>
<dbReference type="PANTHER" id="PTHR32347:SF23">
    <property type="entry name" value="BLL5650 PROTEIN"/>
    <property type="match status" value="1"/>
</dbReference>
<evidence type="ECO:0000256" key="3">
    <source>
        <dbReference type="SAM" id="Coils"/>
    </source>
</evidence>
<dbReference type="EMBL" id="JAXARY010000004">
    <property type="protein sequence ID" value="MDX8126899.1"/>
    <property type="molecule type" value="Genomic_DNA"/>
</dbReference>
<dbReference type="PRINTS" id="PR01490">
    <property type="entry name" value="RTXTOXIND"/>
</dbReference>
<sequence>MSNKKLWPWLVAAALILALGWAIRSGWFAGRDNGLLTANGRIEGRITTVTPEAFGRVDKLDKDEGQTAALGEVLLVLDDPALRERIRSHAARRDALAEQLRAVEVQLELLRRQVPLEIAQALAAVTEARAQVERTVARAEQARRDAERYANLAAADAASRLQAENMRLSVVVEDKALVAARETQARAEKQLALAKLGEQRIAVQSAERDAMAAQLKQAVAQLAEQQGIFERFSLRSPLAGTILTRTVELGEWVNVGMPLFTLVDLNQLYLKVYIPEPQIGKVALGQEAQIYVDAYPDRAFSARVSKVAQQAEFTPKNVETKEERVKLVFAVELRLKENPGGILKPGMPADGVIRWREGAPWVRP</sequence>
<accession>A0ABU4UDT4</accession>
<keyword evidence="7" id="KW-1185">Reference proteome</keyword>
<feature type="domain" description="CusB-like beta-barrel" evidence="4">
    <location>
        <begin position="269"/>
        <end position="349"/>
    </location>
</feature>
<feature type="coiled-coil region" evidence="3">
    <location>
        <begin position="93"/>
        <end position="152"/>
    </location>
</feature>
<dbReference type="InterPro" id="IPR050465">
    <property type="entry name" value="UPF0194_transport"/>
</dbReference>
<evidence type="ECO:0000259" key="4">
    <source>
        <dbReference type="Pfam" id="PF25954"/>
    </source>
</evidence>
<dbReference type="Pfam" id="PF25954">
    <property type="entry name" value="Beta-barrel_RND_2"/>
    <property type="match status" value="1"/>
</dbReference>
<dbReference type="PANTHER" id="PTHR32347">
    <property type="entry name" value="EFFLUX SYSTEM COMPONENT YKNX-RELATED"/>
    <property type="match status" value="1"/>
</dbReference>
<dbReference type="Gene3D" id="2.40.30.170">
    <property type="match status" value="1"/>
</dbReference>
<comment type="subcellular location">
    <subcellularLocation>
        <location evidence="1">Cell envelope</location>
    </subcellularLocation>
</comment>
<evidence type="ECO:0000313" key="6">
    <source>
        <dbReference type="EMBL" id="MDX8126899.1"/>
    </source>
</evidence>
<dbReference type="InterPro" id="IPR058647">
    <property type="entry name" value="BSH_CzcB-like"/>
</dbReference>